<dbReference type="GO" id="GO:0015179">
    <property type="term" value="F:L-amino acid transmembrane transporter activity"/>
    <property type="evidence" value="ECO:0007669"/>
    <property type="project" value="TreeGrafter"/>
</dbReference>
<evidence type="ECO:0000313" key="9">
    <source>
        <dbReference type="Proteomes" id="UP000011755"/>
    </source>
</evidence>
<feature type="region of interest" description="Disordered" evidence="5">
    <location>
        <begin position="630"/>
        <end position="650"/>
    </location>
</feature>
<feature type="transmembrane region" description="Helical" evidence="6">
    <location>
        <begin position="362"/>
        <end position="383"/>
    </location>
</feature>
<dbReference type="OrthoDB" id="655540at2759"/>
<feature type="transmembrane region" description="Helical" evidence="6">
    <location>
        <begin position="185"/>
        <end position="204"/>
    </location>
</feature>
<feature type="transmembrane region" description="Helical" evidence="6">
    <location>
        <begin position="210"/>
        <end position="233"/>
    </location>
</feature>
<dbReference type="InterPro" id="IPR013057">
    <property type="entry name" value="AA_transpt_TM"/>
</dbReference>
<evidence type="ECO:0000313" key="8">
    <source>
        <dbReference type="EMBL" id="EMD47530.1"/>
    </source>
</evidence>
<dbReference type="PANTHER" id="PTHR22950">
    <property type="entry name" value="AMINO ACID TRANSPORTER"/>
    <property type="match status" value="1"/>
</dbReference>
<feature type="region of interest" description="Disordered" evidence="5">
    <location>
        <begin position="54"/>
        <end position="102"/>
    </location>
</feature>
<evidence type="ECO:0000259" key="7">
    <source>
        <dbReference type="Pfam" id="PF01490"/>
    </source>
</evidence>
<feature type="transmembrane region" description="Helical" evidence="6">
    <location>
        <begin position="532"/>
        <end position="552"/>
    </location>
</feature>
<evidence type="ECO:0000256" key="5">
    <source>
        <dbReference type="SAM" id="MobiDB-lite"/>
    </source>
</evidence>
<dbReference type="PANTHER" id="PTHR22950:SF702">
    <property type="entry name" value="AMINO ACID TRANSPORTER PROTEIN"/>
    <property type="match status" value="1"/>
</dbReference>
<evidence type="ECO:0000256" key="1">
    <source>
        <dbReference type="ARBA" id="ARBA00004141"/>
    </source>
</evidence>
<accession>M2RSK9</accession>
<keyword evidence="4 6" id="KW-0472">Membrane</keyword>
<dbReference type="VEuPathDB" id="AmoebaDB:EHI5A_053300"/>
<feature type="compositionally biased region" description="Basic and acidic residues" evidence="5">
    <location>
        <begin position="64"/>
        <end position="73"/>
    </location>
</feature>
<comment type="subcellular location">
    <subcellularLocation>
        <location evidence="1">Membrane</location>
        <topology evidence="1">Multi-pass membrane protein</topology>
    </subcellularLocation>
</comment>
<feature type="transmembrane region" description="Helical" evidence="6">
    <location>
        <begin position="453"/>
        <end position="482"/>
    </location>
</feature>
<reference evidence="8 9" key="1">
    <citation type="submission" date="2013-02" db="EMBL/GenBank/DDBJ databases">
        <authorList>
            <person name="Hannick L."/>
            <person name="Zafar N."/>
            <person name="Lorenzi H."/>
            <person name="Ali I.A."/>
            <person name="Petri W.P."/>
            <person name="Caler E."/>
        </authorList>
    </citation>
    <scope>NUCLEOTIDE SEQUENCE [LARGE SCALE GENOMIC DNA]</scope>
    <source>
        <strain evidence="8 9">KU27</strain>
    </source>
</reference>
<name>M2RSK9_ENTHI</name>
<gene>
    <name evidence="8" type="ORF">EHI5A_053300</name>
</gene>
<feature type="transmembrane region" description="Helical" evidence="6">
    <location>
        <begin position="672"/>
        <end position="698"/>
    </location>
</feature>
<dbReference type="EMBL" id="KB444284">
    <property type="protein sequence ID" value="EMD47530.1"/>
    <property type="molecule type" value="Genomic_DNA"/>
</dbReference>
<evidence type="ECO:0000256" key="4">
    <source>
        <dbReference type="ARBA" id="ARBA00023136"/>
    </source>
</evidence>
<keyword evidence="2 6" id="KW-0812">Transmembrane</keyword>
<dbReference type="AlphaFoldDB" id="M2RSK9"/>
<feature type="transmembrane region" description="Helical" evidence="6">
    <location>
        <begin position="403"/>
        <end position="426"/>
    </location>
</feature>
<dbReference type="GO" id="GO:0016020">
    <property type="term" value="C:membrane"/>
    <property type="evidence" value="ECO:0007669"/>
    <property type="project" value="UniProtKB-SubCell"/>
</dbReference>
<feature type="transmembrane region" description="Helical" evidence="6">
    <location>
        <begin position="240"/>
        <end position="261"/>
    </location>
</feature>
<sequence length="703" mass="79278">MSKAVIRSNLDNETLSKTLEKGDFEEYSERFIEDGYHDFPNEEESVDLDVEFIDRKRGGSNSKSENEVKRENGEEIAYEPKISTKNESTEPTEPTDEERVNQVKKLKKAKAKKGFTVEDLIARNFQELLCQKKEFKRNEEGKLKKTPFAWKTLITSSISLGFNLTNTLVGAGILSLSQACYKMGIVGFVLWSLATIVYFIYTWYYYNRAIYLTGAGTMGELLSLIFGKILACLVDICNTLFNLCILMSYQVIVTQYLFGIIQDLTTRDQWDNTIDECYGNPQRTAGIACGWHYILLILVAVCLNFPFIIPKSVKFLNRISVLSIIVAVFVTFTVMIKAIYCGAKGKSSNGSDSNFPTFKGKWWPSGVMDFFTMAPFITANFQIHSSIPPIYVGTKGMSKKVKLASLQGAVCIAVLTCSFFFVFMAVSGHVSFDKVSSNVLNDFSNPNSSDKDWLIIVCRMLMIILVLMSYPALTFSTSAGILRYIPKKWKIYQLWNGRVIIFIIRCSILFVTTLCACFVTNIGVIFSVASAIFSIFVVYVCPLSIIMLWPRVEKFGDPNFRKLSVIDNIIYNKVVDGNQKFTQHDIEAALSKAEAQKNEGVADVIVTINNAPTEGQQEIELNEIKEEIQNHSSQNENSNSDFPISPEDDDNEVDIMKNRKKWMKLPDAPVPIWRYFVFGTAMFCCLVLCILSVVGTILGEVNK</sequence>
<dbReference type="Pfam" id="PF01490">
    <property type="entry name" value="Aa_trans"/>
    <property type="match status" value="1"/>
</dbReference>
<feature type="transmembrane region" description="Helical" evidence="6">
    <location>
        <begin position="502"/>
        <end position="526"/>
    </location>
</feature>
<organism evidence="8 9">
    <name type="scientific">Entamoeba histolytica KU27</name>
    <dbReference type="NCBI Taxonomy" id="885311"/>
    <lineage>
        <taxon>Eukaryota</taxon>
        <taxon>Amoebozoa</taxon>
        <taxon>Evosea</taxon>
        <taxon>Archamoebae</taxon>
        <taxon>Mastigamoebida</taxon>
        <taxon>Entamoebidae</taxon>
        <taxon>Entamoeba</taxon>
    </lineage>
</organism>
<protein>
    <submittedName>
        <fullName evidence="8">System N amino acid transporter, putative</fullName>
    </submittedName>
</protein>
<evidence type="ECO:0000256" key="6">
    <source>
        <dbReference type="SAM" id="Phobius"/>
    </source>
</evidence>
<dbReference type="Proteomes" id="UP000011755">
    <property type="component" value="Unassembled WGS sequence"/>
</dbReference>
<evidence type="ECO:0000256" key="2">
    <source>
        <dbReference type="ARBA" id="ARBA00022692"/>
    </source>
</evidence>
<feature type="transmembrane region" description="Helical" evidence="6">
    <location>
        <begin position="321"/>
        <end position="342"/>
    </location>
</feature>
<feature type="transmembrane region" description="Helical" evidence="6">
    <location>
        <begin position="290"/>
        <end position="309"/>
    </location>
</feature>
<feature type="domain" description="Amino acid transporter transmembrane" evidence="7">
    <location>
        <begin position="156"/>
        <end position="545"/>
    </location>
</feature>
<feature type="compositionally biased region" description="Low complexity" evidence="5">
    <location>
        <begin position="630"/>
        <end position="640"/>
    </location>
</feature>
<keyword evidence="3 6" id="KW-1133">Transmembrane helix</keyword>
<proteinExistence type="predicted"/>
<evidence type="ECO:0000256" key="3">
    <source>
        <dbReference type="ARBA" id="ARBA00022989"/>
    </source>
</evidence>